<evidence type="ECO:0000313" key="15">
    <source>
        <dbReference type="Proteomes" id="UP000315522"/>
    </source>
</evidence>
<feature type="binding site" evidence="9">
    <location>
        <position position="391"/>
    </location>
    <ligand>
        <name>ATP</name>
        <dbReference type="ChEBI" id="CHEBI:30616"/>
    </ligand>
</feature>
<dbReference type="Pfam" id="PF08636">
    <property type="entry name" value="Pkr1"/>
    <property type="match status" value="1"/>
</dbReference>
<dbReference type="Gene3D" id="3.30.200.20">
    <property type="entry name" value="Phosphorylase Kinase, domain 1"/>
    <property type="match status" value="1"/>
</dbReference>
<feature type="region of interest" description="Disordered" evidence="10">
    <location>
        <begin position="967"/>
        <end position="986"/>
    </location>
</feature>
<dbReference type="InterPro" id="IPR000961">
    <property type="entry name" value="AGC-kinase_C"/>
</dbReference>
<comment type="catalytic activity">
    <reaction evidence="8">
        <text>L-seryl-[protein] + ATP = O-phospho-L-seryl-[protein] + ADP + H(+)</text>
        <dbReference type="Rhea" id="RHEA:17989"/>
        <dbReference type="Rhea" id="RHEA-COMP:9863"/>
        <dbReference type="Rhea" id="RHEA-COMP:11604"/>
        <dbReference type="ChEBI" id="CHEBI:15378"/>
        <dbReference type="ChEBI" id="CHEBI:29999"/>
        <dbReference type="ChEBI" id="CHEBI:30616"/>
        <dbReference type="ChEBI" id="CHEBI:83421"/>
        <dbReference type="ChEBI" id="CHEBI:456216"/>
        <dbReference type="EC" id="2.7.11.1"/>
    </reaction>
</comment>
<evidence type="ECO:0000256" key="4">
    <source>
        <dbReference type="ARBA" id="ARBA00022741"/>
    </source>
</evidence>
<evidence type="ECO:0000256" key="8">
    <source>
        <dbReference type="ARBA" id="ARBA00048679"/>
    </source>
</evidence>
<dbReference type="PANTHER" id="PTHR24356">
    <property type="entry name" value="SERINE/THREONINE-PROTEIN KINASE"/>
    <property type="match status" value="1"/>
</dbReference>
<evidence type="ECO:0000256" key="10">
    <source>
        <dbReference type="SAM" id="MobiDB-lite"/>
    </source>
</evidence>
<feature type="region of interest" description="Disordered" evidence="10">
    <location>
        <begin position="1008"/>
        <end position="1034"/>
    </location>
</feature>
<evidence type="ECO:0000259" key="13">
    <source>
        <dbReference type="PROSITE" id="PS51285"/>
    </source>
</evidence>
<dbReference type="GO" id="GO:0004674">
    <property type="term" value="F:protein serine/threonine kinase activity"/>
    <property type="evidence" value="ECO:0007669"/>
    <property type="project" value="UniProtKB-KW"/>
</dbReference>
<dbReference type="Gene3D" id="1.10.510.10">
    <property type="entry name" value="Transferase(Phosphotransferase) domain 1"/>
    <property type="match status" value="1"/>
</dbReference>
<dbReference type="CDD" id="cd21742">
    <property type="entry name" value="MobB_NDR_LATS-like"/>
    <property type="match status" value="1"/>
</dbReference>
<feature type="compositionally biased region" description="Basic and acidic residues" evidence="10">
    <location>
        <begin position="1025"/>
        <end position="1034"/>
    </location>
</feature>
<proteinExistence type="predicted"/>
<feature type="domain" description="Protein kinase" evidence="12">
    <location>
        <begin position="352"/>
        <end position="721"/>
    </location>
</feature>
<feature type="domain" description="AGC-kinase C-terminal" evidence="13">
    <location>
        <begin position="722"/>
        <end position="802"/>
    </location>
</feature>
<feature type="compositionally biased region" description="Polar residues" evidence="10">
    <location>
        <begin position="213"/>
        <end position="225"/>
    </location>
</feature>
<dbReference type="SUPFAM" id="SSF56112">
    <property type="entry name" value="Protein kinase-like (PK-like)"/>
    <property type="match status" value="1"/>
</dbReference>
<feature type="region of interest" description="Disordered" evidence="10">
    <location>
        <begin position="29"/>
        <end position="60"/>
    </location>
</feature>
<sequence>MKRTRSKTAERPRRDFFEDLTSGGIRSRFNWKQDLASPDSTEHDSHPAKLRRQGSPGSKLMSALRSWSNSGTVATSLPYIANADHRLTQILPTVSSASFAEPEDPPFPTSPPGLRRKLSLALSKGQLDPTVVHRLQFKSRPSIISLDKEVVEIFPEGPEASPSTSAGSSSVNSGKSSVPRPGESTGKTSLDSKFSTKSKGVSQHSSENKKATSKQTTPEGGSNENILTPIAEVETVEAPVPIPSKSLYATIHDVQSTKLVQAIITVEKAAAAKIFFECHYNNLTSIALTPRSLRRRQLEQILYEDTTSTQTEKDRKRKVLNRKESEHLRETRVMKGHRSIAWKGNDITTSKYEIVKVLGKGSFGVVRLVREKGEQEGPADPEKKREVYAMKVIRKSDMLRNSQEGHLRAERDFLVSAEGSRWVVPLIASFQDLNNLYLVMDYMPGGDFLGLLIRDNVLSEPVTKWYIAEMILCIEEAHRLRWIHRDVKPDNFLISASGHLKISDFGLAFDGHWSHDQAYFNNQRYSLLTKLGINVEGDTIDKKEGRTIAAAIKIAGVLMGGKERHDRHSSNNSDGEGILNWRNRNGNRTLARSVVGTSQYMAPEVVRGELYDARCDWWSVAVILYECLYGHTPFLAEEGGRQQTKMNILNHKTTFEFPHKPLVSKRCQDLIRSIIQEKDYRLCCKRYKLRDQLPASSRHRDHAGRYVLPDDADDIKAHKWFRDIHWDRLHLTVPPFVPNIRSMDDTHYFDEEDPISDFSDSVSLPTPTTEEIAEALKPFNREIQVLAKGFIDRPHDSARLRKVEREIDAFVMCEEQKDYLKAFVKHYGRKERKRPRDRLLRDKDTAPKVLELRKKGAFLGPHSLSSPPHAAPPTHDPARDNQDTMAAFITDLMQSIFTPGPTPTLLVATNITFACLQVVLFALLIATYSIHFIILSFLSAGLWWAINWFAMELRAAEEAEAEKKRRLAETGLGSDSETEAETVIYTEDVGAGSKEVEVLDRKGELKDRASLGGSRSELSTEDEWERVSENEKDK</sequence>
<evidence type="ECO:0000259" key="12">
    <source>
        <dbReference type="PROSITE" id="PS50011"/>
    </source>
</evidence>
<dbReference type="InterPro" id="IPR013945">
    <property type="entry name" value="Pkr1"/>
</dbReference>
<dbReference type="PROSITE" id="PS51285">
    <property type="entry name" value="AGC_KINASE_CTER"/>
    <property type="match status" value="1"/>
</dbReference>
<dbReference type="PROSITE" id="PS50011">
    <property type="entry name" value="PROTEIN_KINASE_DOM"/>
    <property type="match status" value="1"/>
</dbReference>
<evidence type="ECO:0000256" key="7">
    <source>
        <dbReference type="ARBA" id="ARBA00047899"/>
    </source>
</evidence>
<evidence type="ECO:0000256" key="9">
    <source>
        <dbReference type="PROSITE-ProRule" id="PRU10141"/>
    </source>
</evidence>
<reference evidence="14 15" key="1">
    <citation type="submission" date="2018-05" db="EMBL/GenBank/DDBJ databases">
        <title>Genome sequencing and assembly of the regulated plant pathogen Lachnellula willkommii and related sister species for the development of diagnostic species identification markers.</title>
        <authorList>
            <person name="Giroux E."/>
            <person name="Bilodeau G."/>
        </authorList>
    </citation>
    <scope>NUCLEOTIDE SEQUENCE [LARGE SCALE GENOMIC DNA]</scope>
    <source>
        <strain evidence="14 15">CBS 172.35</strain>
    </source>
</reference>
<dbReference type="InterPro" id="IPR050236">
    <property type="entry name" value="Ser_Thr_kinase_AGC"/>
</dbReference>
<accession>A0A559MNH5</accession>
<dbReference type="PANTHER" id="PTHR24356:SF400">
    <property type="entry name" value="SERINE_THREONINE-PROTEIN KINASE CBK1"/>
    <property type="match status" value="1"/>
</dbReference>
<feature type="compositionally biased region" description="Polar residues" evidence="10">
    <location>
        <begin position="185"/>
        <end position="205"/>
    </location>
</feature>
<keyword evidence="11" id="KW-1133">Transmembrane helix</keyword>
<keyword evidence="5 14" id="KW-0418">Kinase</keyword>
<protein>
    <recommendedName>
        <fullName evidence="1">non-specific serine/threonine protein kinase</fullName>
        <ecNumber evidence="1">2.7.11.1</ecNumber>
    </recommendedName>
</protein>
<keyword evidence="3" id="KW-0808">Transferase</keyword>
<dbReference type="InterPro" id="IPR017441">
    <property type="entry name" value="Protein_kinase_ATP_BS"/>
</dbReference>
<name>A0A559MNH5_9HELO</name>
<keyword evidence="11" id="KW-0472">Membrane</keyword>
<organism evidence="14 15">
    <name type="scientific">Lachnellula willkommii</name>
    <dbReference type="NCBI Taxonomy" id="215461"/>
    <lineage>
        <taxon>Eukaryota</taxon>
        <taxon>Fungi</taxon>
        <taxon>Dikarya</taxon>
        <taxon>Ascomycota</taxon>
        <taxon>Pezizomycotina</taxon>
        <taxon>Leotiomycetes</taxon>
        <taxon>Helotiales</taxon>
        <taxon>Lachnaceae</taxon>
        <taxon>Lachnellula</taxon>
    </lineage>
</organism>
<dbReference type="InterPro" id="IPR011009">
    <property type="entry name" value="Kinase-like_dom_sf"/>
</dbReference>
<dbReference type="GO" id="GO:0005524">
    <property type="term" value="F:ATP binding"/>
    <property type="evidence" value="ECO:0007669"/>
    <property type="project" value="UniProtKB-UniRule"/>
</dbReference>
<feature type="compositionally biased region" description="Low complexity" evidence="10">
    <location>
        <begin position="160"/>
        <end position="179"/>
    </location>
</feature>
<keyword evidence="11" id="KW-0812">Transmembrane</keyword>
<dbReference type="Proteomes" id="UP000315522">
    <property type="component" value="Unassembled WGS sequence"/>
</dbReference>
<keyword evidence="4 9" id="KW-0547">Nucleotide-binding</keyword>
<comment type="caution">
    <text evidence="14">The sequence shown here is derived from an EMBL/GenBank/DDBJ whole genome shotgun (WGS) entry which is preliminary data.</text>
</comment>
<dbReference type="GO" id="GO:0070072">
    <property type="term" value="P:vacuolar proton-transporting V-type ATPase complex assembly"/>
    <property type="evidence" value="ECO:0007669"/>
    <property type="project" value="InterPro"/>
</dbReference>
<dbReference type="EC" id="2.7.11.1" evidence="1"/>
<dbReference type="FunFam" id="1.10.510.10:FF:000997">
    <property type="entry name" value="Kinase, AGC NDR"/>
    <property type="match status" value="1"/>
</dbReference>
<keyword evidence="15" id="KW-1185">Reference proteome</keyword>
<feature type="transmembrane region" description="Helical" evidence="11">
    <location>
        <begin position="918"/>
        <end position="946"/>
    </location>
</feature>
<feature type="region of interest" description="Disordered" evidence="10">
    <location>
        <begin position="858"/>
        <end position="881"/>
    </location>
</feature>
<gene>
    <name evidence="14" type="primary">cbk1</name>
    <name evidence="14" type="ORF">LAWI1_G000040</name>
</gene>
<dbReference type="SMART" id="SM00133">
    <property type="entry name" value="S_TK_X"/>
    <property type="match status" value="1"/>
</dbReference>
<dbReference type="SMART" id="SM00220">
    <property type="entry name" value="S_TKc"/>
    <property type="match status" value="1"/>
</dbReference>
<evidence type="ECO:0000256" key="1">
    <source>
        <dbReference type="ARBA" id="ARBA00012513"/>
    </source>
</evidence>
<dbReference type="EMBL" id="QGML01000005">
    <property type="protein sequence ID" value="TVY94505.1"/>
    <property type="molecule type" value="Genomic_DNA"/>
</dbReference>
<dbReference type="Pfam" id="PF00069">
    <property type="entry name" value="Pkinase"/>
    <property type="match status" value="2"/>
</dbReference>
<dbReference type="InterPro" id="IPR059233">
    <property type="entry name" value="MobB_NdrA/B/Cbk1"/>
</dbReference>
<evidence type="ECO:0000256" key="6">
    <source>
        <dbReference type="ARBA" id="ARBA00022840"/>
    </source>
</evidence>
<evidence type="ECO:0000256" key="11">
    <source>
        <dbReference type="SAM" id="Phobius"/>
    </source>
</evidence>
<evidence type="ECO:0000256" key="5">
    <source>
        <dbReference type="ARBA" id="ARBA00022777"/>
    </source>
</evidence>
<keyword evidence="6 9" id="KW-0067">ATP-binding</keyword>
<evidence type="ECO:0000256" key="2">
    <source>
        <dbReference type="ARBA" id="ARBA00022527"/>
    </source>
</evidence>
<evidence type="ECO:0000313" key="14">
    <source>
        <dbReference type="EMBL" id="TVY94505.1"/>
    </source>
</evidence>
<feature type="region of interest" description="Disordered" evidence="10">
    <location>
        <begin position="156"/>
        <end position="225"/>
    </location>
</feature>
<dbReference type="AlphaFoldDB" id="A0A559MNH5"/>
<dbReference type="PROSITE" id="PS00107">
    <property type="entry name" value="PROTEIN_KINASE_ATP"/>
    <property type="match status" value="1"/>
</dbReference>
<dbReference type="InterPro" id="IPR000719">
    <property type="entry name" value="Prot_kinase_dom"/>
</dbReference>
<comment type="catalytic activity">
    <reaction evidence="7">
        <text>L-threonyl-[protein] + ATP = O-phospho-L-threonyl-[protein] + ADP + H(+)</text>
        <dbReference type="Rhea" id="RHEA:46608"/>
        <dbReference type="Rhea" id="RHEA-COMP:11060"/>
        <dbReference type="Rhea" id="RHEA-COMP:11605"/>
        <dbReference type="ChEBI" id="CHEBI:15378"/>
        <dbReference type="ChEBI" id="CHEBI:30013"/>
        <dbReference type="ChEBI" id="CHEBI:30616"/>
        <dbReference type="ChEBI" id="CHEBI:61977"/>
        <dbReference type="ChEBI" id="CHEBI:456216"/>
        <dbReference type="EC" id="2.7.11.1"/>
    </reaction>
</comment>
<dbReference type="GO" id="GO:0035556">
    <property type="term" value="P:intracellular signal transduction"/>
    <property type="evidence" value="ECO:0007669"/>
    <property type="project" value="TreeGrafter"/>
</dbReference>
<keyword evidence="2" id="KW-0723">Serine/threonine-protein kinase</keyword>
<evidence type="ECO:0000256" key="3">
    <source>
        <dbReference type="ARBA" id="ARBA00022679"/>
    </source>
</evidence>